<dbReference type="Proteomes" id="UP000335636">
    <property type="component" value="Unassembled WGS sequence"/>
</dbReference>
<comment type="caution">
    <text evidence="2">The sequence shown here is derived from an EMBL/GenBank/DDBJ whole genome shotgun (WGS) entry which is preliminary data.</text>
</comment>
<keyword evidence="3" id="KW-1185">Reference proteome</keyword>
<reference evidence="2" key="1">
    <citation type="submission" date="2019-04" db="EMBL/GenBank/DDBJ databases">
        <authorList>
            <person name="Alioto T."/>
            <person name="Alioto T."/>
        </authorList>
    </citation>
    <scope>NUCLEOTIDE SEQUENCE [LARGE SCALE GENOMIC DNA]</scope>
</reference>
<name>A0A5E4D8V7_MARMO</name>
<evidence type="ECO:0000256" key="1">
    <source>
        <dbReference type="SAM" id="MobiDB-lite"/>
    </source>
</evidence>
<organism evidence="2 3">
    <name type="scientific">Marmota monax</name>
    <name type="common">Woodchuck</name>
    <dbReference type="NCBI Taxonomy" id="9995"/>
    <lineage>
        <taxon>Eukaryota</taxon>
        <taxon>Metazoa</taxon>
        <taxon>Chordata</taxon>
        <taxon>Craniata</taxon>
        <taxon>Vertebrata</taxon>
        <taxon>Euteleostomi</taxon>
        <taxon>Mammalia</taxon>
        <taxon>Eutheria</taxon>
        <taxon>Euarchontoglires</taxon>
        <taxon>Glires</taxon>
        <taxon>Rodentia</taxon>
        <taxon>Sciuromorpha</taxon>
        <taxon>Sciuridae</taxon>
        <taxon>Xerinae</taxon>
        <taxon>Marmotini</taxon>
        <taxon>Marmota</taxon>
    </lineage>
</organism>
<feature type="non-terminal residue" evidence="2">
    <location>
        <position position="73"/>
    </location>
</feature>
<proteinExistence type="predicted"/>
<evidence type="ECO:0000313" key="2">
    <source>
        <dbReference type="EMBL" id="VTJ90180.1"/>
    </source>
</evidence>
<protein>
    <submittedName>
        <fullName evidence="2">Uncharacterized protein</fullName>
    </submittedName>
</protein>
<dbReference type="AlphaFoldDB" id="A0A5E4D8V7"/>
<dbReference type="EMBL" id="CABDUW010004201">
    <property type="protein sequence ID" value="VTJ90180.1"/>
    <property type="molecule type" value="Genomic_DNA"/>
</dbReference>
<gene>
    <name evidence="2" type="ORF">MONAX_5E030972</name>
</gene>
<feature type="region of interest" description="Disordered" evidence="1">
    <location>
        <begin position="1"/>
        <end position="41"/>
    </location>
</feature>
<sequence>DSGPGFEARELGEEGGAGSGMASAPPSGPRRPYHRGVGTEWPRRRLCLAVGAWTLQKARRSRLPPSPRQKPGS</sequence>
<accession>A0A5E4D8V7</accession>
<feature type="non-terminal residue" evidence="2">
    <location>
        <position position="1"/>
    </location>
</feature>
<evidence type="ECO:0000313" key="3">
    <source>
        <dbReference type="Proteomes" id="UP000335636"/>
    </source>
</evidence>